<evidence type="ECO:0000313" key="2">
    <source>
        <dbReference type="EMBL" id="CAI8598504.1"/>
    </source>
</evidence>
<sequence length="106" mass="11565">MESLEIPRLLLHHHPRASSSPTRPLSSSRFLPQLVFPSNLKKATKNATLRSISGDTDGGSASPDGPVSFEDDQIQQRDEDRALLLSRETDDFGSLVGFRLTTSDSG</sequence>
<proteinExistence type="predicted"/>
<name>A0AAV0ZL79_VICFA</name>
<keyword evidence="3" id="KW-1185">Reference proteome</keyword>
<evidence type="ECO:0000313" key="3">
    <source>
        <dbReference type="Proteomes" id="UP001157006"/>
    </source>
</evidence>
<reference evidence="2 3" key="1">
    <citation type="submission" date="2023-01" db="EMBL/GenBank/DDBJ databases">
        <authorList>
            <person name="Kreplak J."/>
        </authorList>
    </citation>
    <scope>NUCLEOTIDE SEQUENCE [LARGE SCALE GENOMIC DNA]</scope>
</reference>
<dbReference type="Proteomes" id="UP001157006">
    <property type="component" value="Chromosome 2"/>
</dbReference>
<gene>
    <name evidence="2" type="ORF">VFH_II130920</name>
</gene>
<dbReference type="EMBL" id="OX451737">
    <property type="protein sequence ID" value="CAI8598504.1"/>
    <property type="molecule type" value="Genomic_DNA"/>
</dbReference>
<protein>
    <submittedName>
        <fullName evidence="2">Uncharacterized protein</fullName>
    </submittedName>
</protein>
<feature type="region of interest" description="Disordered" evidence="1">
    <location>
        <begin position="49"/>
        <end position="74"/>
    </location>
</feature>
<organism evidence="2 3">
    <name type="scientific">Vicia faba</name>
    <name type="common">Broad bean</name>
    <name type="synonym">Faba vulgaris</name>
    <dbReference type="NCBI Taxonomy" id="3906"/>
    <lineage>
        <taxon>Eukaryota</taxon>
        <taxon>Viridiplantae</taxon>
        <taxon>Streptophyta</taxon>
        <taxon>Embryophyta</taxon>
        <taxon>Tracheophyta</taxon>
        <taxon>Spermatophyta</taxon>
        <taxon>Magnoliopsida</taxon>
        <taxon>eudicotyledons</taxon>
        <taxon>Gunneridae</taxon>
        <taxon>Pentapetalae</taxon>
        <taxon>rosids</taxon>
        <taxon>fabids</taxon>
        <taxon>Fabales</taxon>
        <taxon>Fabaceae</taxon>
        <taxon>Papilionoideae</taxon>
        <taxon>50 kb inversion clade</taxon>
        <taxon>NPAAA clade</taxon>
        <taxon>Hologalegina</taxon>
        <taxon>IRL clade</taxon>
        <taxon>Fabeae</taxon>
        <taxon>Vicia</taxon>
    </lineage>
</organism>
<accession>A0AAV0ZL79</accession>
<dbReference type="AlphaFoldDB" id="A0AAV0ZL79"/>
<evidence type="ECO:0000256" key="1">
    <source>
        <dbReference type="SAM" id="MobiDB-lite"/>
    </source>
</evidence>